<gene>
    <name evidence="1" type="ORF">SEML1_0825</name>
</gene>
<sequence length="386" mass="43617">MKKNFEESILSCAENTEDTMLDDQALSQVLEEIDNVEENGNAHTGERPLCPILKFLSLEDATKIGCYSCEFGPQPVERESSELSVPVFNDILTAYQKRVYKALNPHASRKDIESIDRPDRHILFEEQQLSPDRRSSIAQSVAYSFFGKDISRLKKSIKSGSNGGNIEKATIHPDSKAELEKIEAERNLAVAILEAIPAAWRNNNRDRVNRQIDLGLEDSSKTEKKEAAEMARLMHDMTNFVLTRDTQMSASDVKDFMEGTFYSLLPREYSKREIPGCVRGIAGEVAIAKAFKSAGDIYIHGSAEEDAKGIDFKLNPECDRRKNQPQHFDLKCYASVQEVSFVRYGSRPDSYTRLIIPASMINLETLELYPAAEKDAFKFLKIRTQK</sequence>
<keyword evidence="2" id="KW-1185">Reference proteome</keyword>
<evidence type="ECO:0000313" key="2">
    <source>
        <dbReference type="Proteomes" id="UP001177295"/>
    </source>
</evidence>
<dbReference type="RefSeq" id="WP_376753949.1">
    <property type="nucleotide sequence ID" value="NZ_CP124550.1"/>
</dbReference>
<evidence type="ECO:0008006" key="3">
    <source>
        <dbReference type="Google" id="ProtNLM"/>
    </source>
</evidence>
<name>A0ABY8WWW1_9BACT</name>
<dbReference type="EMBL" id="CP124550">
    <property type="protein sequence ID" value="WIO46421.1"/>
    <property type="molecule type" value="Genomic_DNA"/>
</dbReference>
<organism evidence="1 2">
    <name type="scientific">Candidatus Southlakia epibionticum</name>
    <dbReference type="NCBI Taxonomy" id="3043284"/>
    <lineage>
        <taxon>Bacteria</taxon>
        <taxon>Candidatus Saccharimonadota</taxon>
        <taxon>Candidatus Saccharimonadia</taxon>
        <taxon>Candidatus Saccharimonadales</taxon>
        <taxon>Candidatus Saccharimonadaceae</taxon>
        <taxon>Candidatus Southlakia</taxon>
    </lineage>
</organism>
<dbReference type="Proteomes" id="UP001177295">
    <property type="component" value="Chromosome"/>
</dbReference>
<evidence type="ECO:0000313" key="1">
    <source>
        <dbReference type="EMBL" id="WIO46421.1"/>
    </source>
</evidence>
<reference evidence="1 2" key="1">
    <citation type="journal article" date="2023" name="Cell">
        <title>Genetic manipulation of Patescibacteria provides mechanistic insights into microbial dark matter and the epibiotic lifestyle.</title>
        <authorList>
            <person name="Wang Y."/>
            <person name="Gallagher L.A."/>
            <person name="Andrade P.A."/>
            <person name="Liu A."/>
            <person name="Humphreys I.R."/>
            <person name="Turkarslan S."/>
            <person name="Cutler K.J."/>
            <person name="Arrieta-Ortiz M.L."/>
            <person name="Li Y."/>
            <person name="Radey M.C."/>
            <person name="McLean J.S."/>
            <person name="Cong Q."/>
            <person name="Baker D."/>
            <person name="Baliga N.S."/>
            <person name="Peterson S.B."/>
            <person name="Mougous J.D."/>
        </authorList>
    </citation>
    <scope>NUCLEOTIDE SEQUENCE [LARGE SCALE GENOMIC DNA]</scope>
    <source>
        <strain evidence="1 2">ML1</strain>
    </source>
</reference>
<protein>
    <recommendedName>
        <fullName evidence="3">Protein NO VEIN C-terminal domain-containing protein</fullName>
    </recommendedName>
</protein>
<accession>A0ABY8WWW1</accession>
<proteinExistence type="predicted"/>